<dbReference type="RefSeq" id="XP_027074195.1">
    <property type="nucleotide sequence ID" value="XM_027218394.1"/>
</dbReference>
<keyword evidence="1" id="KW-1185">Reference proteome</keyword>
<gene>
    <name evidence="2 3" type="primary">LOC113698538</name>
</gene>
<dbReference type="PANTHER" id="PTHR31267:SF2">
    <property type="entry name" value="EXPRESSED PROTEIN"/>
    <property type="match status" value="1"/>
</dbReference>
<dbReference type="RefSeq" id="XP_027074194.1">
    <property type="nucleotide sequence ID" value="XM_027218393.1"/>
</dbReference>
<reference evidence="2 3" key="2">
    <citation type="submission" date="2025-04" db="UniProtKB">
        <authorList>
            <consortium name="RefSeq"/>
        </authorList>
    </citation>
    <scope>IDENTIFICATION</scope>
    <source>
        <tissue evidence="2 3">Leaves</tissue>
    </source>
</reference>
<sequence>MLQRQILFKRLQEMQHQQQLRELSDARQHSFVSQLPFLTKQTSAGLHPPPMNGMPVHDTSQMFMVGDINLMQHGTSPIMQRVPNGLVFSQAQGQAIGSNGVLPEQFDASLCGSPIASLGNNRNPYFHIQEASHSSASMLNRGNNNQWEIPEMHSSTINNSLGNEQFNASQQKVCFSDKAFVSQNVTEDRNMFGRLLLHASADGVRPASFQQQHALQTHTGMNKSGLRQQEAGRCLPSAGKTSKTATSLDPLEEKILFNTDDSCWGSSLGQQSNVGLAGFDSNREHADFMGTYSSNQSGTWSALMQSAVAEASSSDTGQQEEWSSLTFQNPELSDDNQQTNYIGDGKQSSWVDKNLHSISSPTSKSEISFQNSNPNCSFPTLQQSHNVVRPKQGMHLDSPHDFVQQSSKNAHKWFEQNSQHKANVEGWQPMQARQLLQNAWHNQQSEDSQNDRHQPSIFPCMMSGQSGTNLIGNELNENVWLHESGSQPMVCGGQKLPDQKQAYVRKYVDNIANVGISSEKVLSADFETNSRASEELPPRNNADSIATLFDSSAAFSGQRISYNPSGNRLQLLNKADKSVEIRSGTHLCSRDLVPSSQLSQIENCNLFYTTSASQGFNLRLATPSERLPKSCSAFGSPSLASSSAINASGPLYLNSRLQNQWLAVTPVAGQMPQVAVPAFTGILQASAATPEASDLFQTSLQGEEFPRLESLPVTQLTSTSFVPQEIGHSMRLPNMSQNSPSQTEVLQSDVPNVFSVSLSSPYSTNINADTARGAQLQQYKQISFQDGVNIKETNACSPTRQGYDSKEDQMDQLNPSGVSTSFRHDTLDHVHEAVGKHMLGARATASVPMYTATHCQAFDRVEHRDNNAPNVSGNDNDVSLRSLSPPDLQQKFTLLHQQVNGHARQQMLYGLKSGVTNLAVGDQNPNSQLYSDNEPMTCSSKVIGDQPGKPSSKVSIQGGILKFEENGIHSHPKAQSQVYLQMAPSWSEPSGSMKNGQMRSMYDLMHSKEVAKQLSIGQVNSSIASLPSSILPNSATEIVPAKELQPLFVMPLDDSQRNLAVSAPKKRKLASYDILPWHKEVTNVSQQLQTVSSMAESEWALASNRLSEKVEDEAEMVEYVFPISRAKKRLLSTTQLTQKIFRPAPIVLSPDAFSNAETMIYFVARLALGDACSMTSSCKRPPLTSDMSSENLRTSERVGQLEFFEAVEKFIDRARRLGDELFRLDKTVSFVDIKVDSQELERFSVINRFARFHSRGHIVSVNTSSSGANPGVHKTSPQRYVVAHPMPKVVPEGVNCISL</sequence>
<reference evidence="1" key="1">
    <citation type="journal article" date="2025" name="Foods">
        <title>Unveiling the Microbial Signatures of Arabica Coffee Cherries: Insights into Ripeness Specific Diversity, Functional Traits, and Implications for Quality and Safety.</title>
        <authorList>
            <consortium name="RefSeq"/>
            <person name="Tenea G.N."/>
            <person name="Cifuentes V."/>
            <person name="Reyes P."/>
            <person name="Cevallos-Vallejos M."/>
        </authorList>
    </citation>
    <scope>NUCLEOTIDE SEQUENCE [LARGE SCALE GENOMIC DNA]</scope>
</reference>
<protein>
    <submittedName>
        <fullName evidence="2 3">Uncharacterized protein LOC113698538 isoform X1</fullName>
    </submittedName>
</protein>
<organism evidence="1 2">
    <name type="scientific">Coffea arabica</name>
    <name type="common">Arabian coffee</name>
    <dbReference type="NCBI Taxonomy" id="13443"/>
    <lineage>
        <taxon>Eukaryota</taxon>
        <taxon>Viridiplantae</taxon>
        <taxon>Streptophyta</taxon>
        <taxon>Embryophyta</taxon>
        <taxon>Tracheophyta</taxon>
        <taxon>Spermatophyta</taxon>
        <taxon>Magnoliopsida</taxon>
        <taxon>eudicotyledons</taxon>
        <taxon>Gunneridae</taxon>
        <taxon>Pentapetalae</taxon>
        <taxon>asterids</taxon>
        <taxon>lamiids</taxon>
        <taxon>Gentianales</taxon>
        <taxon>Rubiaceae</taxon>
        <taxon>Ixoroideae</taxon>
        <taxon>Gardenieae complex</taxon>
        <taxon>Bertiereae - Coffeeae clade</taxon>
        <taxon>Coffeeae</taxon>
        <taxon>Coffea</taxon>
    </lineage>
</organism>
<dbReference type="OrthoDB" id="1926238at2759"/>
<dbReference type="GeneID" id="113698538"/>
<proteinExistence type="predicted"/>
<evidence type="ECO:0000313" key="3">
    <source>
        <dbReference type="RefSeq" id="XP_027074195.1"/>
    </source>
</evidence>
<name>A0A6P6T798_COFAR</name>
<evidence type="ECO:0000313" key="2">
    <source>
        <dbReference type="RefSeq" id="XP_027074194.1"/>
    </source>
</evidence>
<evidence type="ECO:0000313" key="1">
    <source>
        <dbReference type="Proteomes" id="UP001652660"/>
    </source>
</evidence>
<dbReference type="Proteomes" id="UP001652660">
    <property type="component" value="Chromosome 7c"/>
</dbReference>
<accession>A0A6P6T798</accession>
<dbReference type="PANTHER" id="PTHR31267">
    <property type="entry name" value="DENTIN SIALOPHOSPHOPROTEIN-LIKE PROTEIN"/>
    <property type="match status" value="1"/>
</dbReference>